<evidence type="ECO:0008006" key="3">
    <source>
        <dbReference type="Google" id="ProtNLM"/>
    </source>
</evidence>
<organism evidence="1 2">
    <name type="scientific">Pyrobaculum aerophilum</name>
    <dbReference type="NCBI Taxonomy" id="13773"/>
    <lineage>
        <taxon>Archaea</taxon>
        <taxon>Thermoproteota</taxon>
        <taxon>Thermoprotei</taxon>
        <taxon>Thermoproteales</taxon>
        <taxon>Thermoproteaceae</taxon>
        <taxon>Pyrobaculum</taxon>
    </lineage>
</organism>
<feature type="non-terminal residue" evidence="1">
    <location>
        <position position="162"/>
    </location>
</feature>
<protein>
    <recommendedName>
        <fullName evidence="3">PaREP2b</fullName>
    </recommendedName>
</protein>
<proteinExistence type="predicted"/>
<dbReference type="EMBL" id="NMUF01000053">
    <property type="protein sequence ID" value="RFA95659.1"/>
    <property type="molecule type" value="Genomic_DNA"/>
</dbReference>
<dbReference type="AlphaFoldDB" id="A0A371QY64"/>
<evidence type="ECO:0000313" key="1">
    <source>
        <dbReference type="EMBL" id="RFA95659.1"/>
    </source>
</evidence>
<reference evidence="1 2" key="1">
    <citation type="submission" date="2017-07" db="EMBL/GenBank/DDBJ databases">
        <title>Draft genome sequence of aerobic hyperthermophilic archaea, Pyrobaculum aerophilum YKB31 and YKB32.</title>
        <authorList>
            <person name="Mochizuki T."/>
            <person name="Berliner A.J."/>
            <person name="Yoshida-Takashima Y."/>
            <person name="Takaki Y."/>
            <person name="Nunoura T."/>
            <person name="Takai K."/>
        </authorList>
    </citation>
    <scope>NUCLEOTIDE SEQUENCE [LARGE SCALE GENOMIC DNA]</scope>
    <source>
        <strain evidence="1 2">YKB32</strain>
    </source>
</reference>
<sequence length="162" mass="17063">MEEAPGCIAAVEEAVKPAVVATAGVAGYAALHDGLYSTTVISATAAAVILAREGALERAVEYVRRAAEAAYEAAREVFEKAKVALQRLYELFVEAVARALDYIKAHWLIIAAAGLISWLAAQQLDYTLWQNHIALNAGAIAGLAKAAGVGEKWKEVGNAVLT</sequence>
<accession>A0A371QY64</accession>
<comment type="caution">
    <text evidence="1">The sequence shown here is derived from an EMBL/GenBank/DDBJ whole genome shotgun (WGS) entry which is preliminary data.</text>
</comment>
<gene>
    <name evidence="1" type="ORF">CGL52_12595</name>
</gene>
<dbReference type="Proteomes" id="UP000256877">
    <property type="component" value="Unassembled WGS sequence"/>
</dbReference>
<evidence type="ECO:0000313" key="2">
    <source>
        <dbReference type="Proteomes" id="UP000256877"/>
    </source>
</evidence>
<name>A0A371QY64_9CREN</name>